<accession>A0A9N7R338</accession>
<dbReference type="EMBL" id="CACSLK010011299">
    <property type="protein sequence ID" value="CAA0812902.1"/>
    <property type="molecule type" value="Genomic_DNA"/>
</dbReference>
<evidence type="ECO:0000256" key="1">
    <source>
        <dbReference type="SAM" id="MobiDB-lite"/>
    </source>
</evidence>
<dbReference type="Proteomes" id="UP001153555">
    <property type="component" value="Unassembled WGS sequence"/>
</dbReference>
<dbReference type="AlphaFoldDB" id="A0A9N7R338"/>
<gene>
    <name evidence="2" type="ORF">SHERM_13461</name>
</gene>
<dbReference type="OrthoDB" id="1677478at2759"/>
<feature type="region of interest" description="Disordered" evidence="1">
    <location>
        <begin position="1"/>
        <end position="40"/>
    </location>
</feature>
<organism evidence="2 3">
    <name type="scientific">Striga hermonthica</name>
    <name type="common">Purple witchweed</name>
    <name type="synonym">Buchnera hermonthica</name>
    <dbReference type="NCBI Taxonomy" id="68872"/>
    <lineage>
        <taxon>Eukaryota</taxon>
        <taxon>Viridiplantae</taxon>
        <taxon>Streptophyta</taxon>
        <taxon>Embryophyta</taxon>
        <taxon>Tracheophyta</taxon>
        <taxon>Spermatophyta</taxon>
        <taxon>Magnoliopsida</taxon>
        <taxon>eudicotyledons</taxon>
        <taxon>Gunneridae</taxon>
        <taxon>Pentapetalae</taxon>
        <taxon>asterids</taxon>
        <taxon>lamiids</taxon>
        <taxon>Lamiales</taxon>
        <taxon>Orobanchaceae</taxon>
        <taxon>Buchnereae</taxon>
        <taxon>Striga</taxon>
    </lineage>
</organism>
<reference evidence="2" key="1">
    <citation type="submission" date="2019-12" db="EMBL/GenBank/DDBJ databases">
        <authorList>
            <person name="Scholes J."/>
        </authorList>
    </citation>
    <scope>NUCLEOTIDE SEQUENCE</scope>
</reference>
<feature type="region of interest" description="Disordered" evidence="1">
    <location>
        <begin position="69"/>
        <end position="100"/>
    </location>
</feature>
<evidence type="ECO:0000313" key="3">
    <source>
        <dbReference type="Proteomes" id="UP001153555"/>
    </source>
</evidence>
<comment type="caution">
    <text evidence="2">The sequence shown here is derived from an EMBL/GenBank/DDBJ whole genome shotgun (WGS) entry which is preliminary data.</text>
</comment>
<protein>
    <submittedName>
        <fullName evidence="2">Uncharacterized protein</fullName>
    </submittedName>
</protein>
<dbReference type="Pfam" id="PF12023">
    <property type="entry name" value="DUF3511"/>
    <property type="match status" value="1"/>
</dbReference>
<keyword evidence="3" id="KW-1185">Reference proteome</keyword>
<dbReference type="InterPro" id="IPR021899">
    <property type="entry name" value="DUF3511"/>
</dbReference>
<proteinExistence type="predicted"/>
<sequence length="100" mass="11442">MQMEKCRSFSHYSSRFDFKDEPDPYAFNGPNSKSLDDPELKRKKRIASYNSFNEASTVQARLESLFTRSKESEPTSLAMGNNTNLPYQGTNQTVASLYNK</sequence>
<feature type="compositionally biased region" description="Polar residues" evidence="1">
    <location>
        <begin position="74"/>
        <end position="100"/>
    </location>
</feature>
<evidence type="ECO:0000313" key="2">
    <source>
        <dbReference type="EMBL" id="CAA0812902.1"/>
    </source>
</evidence>
<name>A0A9N7R338_STRHE</name>